<keyword evidence="4" id="KW-1185">Reference proteome</keyword>
<dbReference type="Pfam" id="PF00106">
    <property type="entry name" value="adh_short"/>
    <property type="match status" value="1"/>
</dbReference>
<dbReference type="InterPro" id="IPR002347">
    <property type="entry name" value="SDR_fam"/>
</dbReference>
<dbReference type="AlphaFoldDB" id="A0A081BIG9"/>
<comment type="caution">
    <text evidence="3">The sequence shown here is derived from an EMBL/GenBank/DDBJ whole genome shotgun (WGS) entry which is preliminary data.</text>
</comment>
<dbReference type="eggNOG" id="COG1028">
    <property type="taxonomic scope" value="Bacteria"/>
</dbReference>
<dbReference type="PANTHER" id="PTHR43180">
    <property type="entry name" value="3-OXOACYL-(ACYL-CARRIER-PROTEIN) REDUCTASE (AFU_ORTHOLOGUE AFUA_6G11210)"/>
    <property type="match status" value="1"/>
</dbReference>
<dbReference type="PANTHER" id="PTHR43180:SF66">
    <property type="entry name" value="SHORT-CHAIN DEHYDROGENASE_REDUCTASE FAMILY PROTEIN"/>
    <property type="match status" value="1"/>
</dbReference>
<accession>A0A081BIG9</accession>
<protein>
    <submittedName>
        <fullName evidence="3">Putative oxidoreductase</fullName>
    </submittedName>
</protein>
<keyword evidence="2" id="KW-0560">Oxidoreductase</keyword>
<dbReference type="SUPFAM" id="SSF51735">
    <property type="entry name" value="NAD(P)-binding Rossmann-fold domains"/>
    <property type="match status" value="1"/>
</dbReference>
<comment type="similarity">
    <text evidence="1">Belongs to the short-chain dehydrogenases/reductases (SDR) family.</text>
</comment>
<dbReference type="GO" id="GO:0016491">
    <property type="term" value="F:oxidoreductase activity"/>
    <property type="evidence" value="ECO:0007669"/>
    <property type="project" value="UniProtKB-KW"/>
</dbReference>
<organism evidence="3 4">
    <name type="scientific">Secundilactobacillus oryzae JCM 18671</name>
    <dbReference type="NCBI Taxonomy" id="1291743"/>
    <lineage>
        <taxon>Bacteria</taxon>
        <taxon>Bacillati</taxon>
        <taxon>Bacillota</taxon>
        <taxon>Bacilli</taxon>
        <taxon>Lactobacillales</taxon>
        <taxon>Lactobacillaceae</taxon>
        <taxon>Secundilactobacillus</taxon>
    </lineage>
</organism>
<evidence type="ECO:0000256" key="1">
    <source>
        <dbReference type="ARBA" id="ARBA00006484"/>
    </source>
</evidence>
<proteinExistence type="inferred from homology"/>
<evidence type="ECO:0000313" key="4">
    <source>
        <dbReference type="Proteomes" id="UP000028700"/>
    </source>
</evidence>
<evidence type="ECO:0000256" key="2">
    <source>
        <dbReference type="ARBA" id="ARBA00023002"/>
    </source>
</evidence>
<gene>
    <name evidence="3" type="ORF">LOSG293_130260</name>
</gene>
<name>A0A081BIG9_9LACO</name>
<dbReference type="STRING" id="1291743.LOSG293_130260"/>
<evidence type="ECO:0000313" key="3">
    <source>
        <dbReference type="EMBL" id="GAK47837.1"/>
    </source>
</evidence>
<dbReference type="EMBL" id="BBJM01000013">
    <property type="protein sequence ID" value="GAK47837.1"/>
    <property type="molecule type" value="Genomic_DNA"/>
</dbReference>
<dbReference type="Proteomes" id="UP000028700">
    <property type="component" value="Unassembled WGS sequence"/>
</dbReference>
<dbReference type="InterPro" id="IPR036291">
    <property type="entry name" value="NAD(P)-bd_dom_sf"/>
</dbReference>
<dbReference type="Gene3D" id="3.40.50.720">
    <property type="entry name" value="NAD(P)-binding Rossmann-like Domain"/>
    <property type="match status" value="1"/>
</dbReference>
<reference evidence="3" key="1">
    <citation type="journal article" date="2014" name="Genome Announc.">
        <title>Draft Genome Sequence of Lactobacillus oryzae Strain SG293T.</title>
        <authorList>
            <person name="Tanizawa Y."/>
            <person name="Fujisawa T."/>
            <person name="Mochizuki T."/>
            <person name="Kaminuma E."/>
            <person name="Nakamura Y."/>
            <person name="Tohno M."/>
        </authorList>
    </citation>
    <scope>NUCLEOTIDE SEQUENCE [LARGE SCALE GENOMIC DNA]</scope>
    <source>
        <strain evidence="3">SG293</strain>
    </source>
</reference>
<sequence length="56" mass="5715">MSKDLEGKVAIITGAASGMGKAMAELFTAEGAKVVAADLNEARLEELKSEFSAKGA</sequence>